<keyword evidence="8" id="KW-0288">FMN</keyword>
<dbReference type="SUPFAM" id="SSF63380">
    <property type="entry name" value="Riboflavin synthase domain-like"/>
    <property type="match status" value="2"/>
</dbReference>
<dbReference type="SUPFAM" id="SSF52343">
    <property type="entry name" value="Ferredoxin reductase-like, C-terminal NADP-linked domain"/>
    <property type="match status" value="1"/>
</dbReference>
<evidence type="ECO:0000256" key="3">
    <source>
        <dbReference type="ARBA" id="ARBA00006734"/>
    </source>
</evidence>
<evidence type="ECO:0000256" key="2">
    <source>
        <dbReference type="ARBA" id="ARBA00001974"/>
    </source>
</evidence>
<dbReference type="InterPro" id="IPR017927">
    <property type="entry name" value="FAD-bd_FR_type"/>
</dbReference>
<feature type="domain" description="FAD-binding FR-type" evidence="17">
    <location>
        <begin position="671"/>
        <end position="918"/>
    </location>
</feature>
<dbReference type="InterPro" id="IPR001709">
    <property type="entry name" value="Flavoprot_Pyr_Nucl_cyt_Rdtase"/>
</dbReference>
<evidence type="ECO:0000256" key="15">
    <source>
        <dbReference type="ARBA" id="ARBA00047658"/>
    </source>
</evidence>
<dbReference type="PANTHER" id="PTHR19384">
    <property type="entry name" value="NITRIC OXIDE SYNTHASE-RELATED"/>
    <property type="match status" value="1"/>
</dbReference>
<comment type="catalytic activity">
    <reaction evidence="15">
        <text>geranylgeranyl diphosphate + L-cysteinyl-[protein] = S-geranylgeranyl-L-cysteinyl-[protein] + diphosphate</text>
        <dbReference type="Rhea" id="RHEA:21240"/>
        <dbReference type="Rhea" id="RHEA-COMP:10131"/>
        <dbReference type="Rhea" id="RHEA-COMP:11537"/>
        <dbReference type="ChEBI" id="CHEBI:29950"/>
        <dbReference type="ChEBI" id="CHEBI:33019"/>
        <dbReference type="ChEBI" id="CHEBI:57533"/>
        <dbReference type="ChEBI" id="CHEBI:86021"/>
        <dbReference type="EC" id="2.5.1.60"/>
    </reaction>
</comment>
<dbReference type="Gene3D" id="1.25.40.120">
    <property type="entry name" value="Protein prenylyltransferase"/>
    <property type="match status" value="1"/>
</dbReference>
<evidence type="ECO:0000259" key="17">
    <source>
        <dbReference type="PROSITE" id="PS51384"/>
    </source>
</evidence>
<dbReference type="Gene3D" id="1.20.990.10">
    <property type="entry name" value="NADPH-cytochrome p450 Reductase, Chain A, domain 3"/>
    <property type="match status" value="2"/>
</dbReference>
<dbReference type="GO" id="GO:0050660">
    <property type="term" value="F:flavin adenine dinucleotide binding"/>
    <property type="evidence" value="ECO:0007669"/>
    <property type="project" value="TreeGrafter"/>
</dbReference>
<comment type="similarity">
    <text evidence="3">Belongs to the protein prenyltransferase subunit alpha family.</text>
</comment>
<dbReference type="SUPFAM" id="SSF52058">
    <property type="entry name" value="L domain-like"/>
    <property type="match status" value="1"/>
</dbReference>
<feature type="domain" description="Flavodoxin-like" evidence="16">
    <location>
        <begin position="467"/>
        <end position="616"/>
    </location>
</feature>
<name>A0A8S9FK57_BRACR</name>
<feature type="domain" description="Flavodoxin-like" evidence="16">
    <location>
        <begin position="91"/>
        <end position="246"/>
    </location>
</feature>
<dbReference type="FunFam" id="3.40.50.80:FF:000146">
    <property type="entry name" value="NADPH--cytochrome P450 reductase 2"/>
    <property type="match status" value="1"/>
</dbReference>
<dbReference type="Gene3D" id="2.40.30.10">
    <property type="entry name" value="Translation factors"/>
    <property type="match status" value="2"/>
</dbReference>
<dbReference type="GO" id="GO:0010181">
    <property type="term" value="F:FMN binding"/>
    <property type="evidence" value="ECO:0007669"/>
    <property type="project" value="InterPro"/>
</dbReference>
<dbReference type="PRINTS" id="PR00369">
    <property type="entry name" value="FLAVODOXIN"/>
</dbReference>
<dbReference type="InterPro" id="IPR001611">
    <property type="entry name" value="Leu-rich_rpt"/>
</dbReference>
<dbReference type="InterPro" id="IPR017938">
    <property type="entry name" value="Riboflavin_synthase-like_b-brl"/>
</dbReference>
<dbReference type="PROSITE" id="PS50902">
    <property type="entry name" value="FLAVODOXIN_LIKE"/>
    <property type="match status" value="2"/>
</dbReference>
<dbReference type="EMBL" id="QGKY02002305">
    <property type="protein sequence ID" value="KAF2533561.1"/>
    <property type="molecule type" value="Genomic_DNA"/>
</dbReference>
<dbReference type="FunFam" id="1.25.40.120:FF:000035">
    <property type="entry name" value="Geranylgeranyl transferase type-2 subunit alpha"/>
    <property type="match status" value="1"/>
</dbReference>
<feature type="domain" description="FAD-binding FR-type" evidence="17">
    <location>
        <begin position="301"/>
        <end position="566"/>
    </location>
</feature>
<evidence type="ECO:0000256" key="11">
    <source>
        <dbReference type="ARBA" id="ARBA00022827"/>
    </source>
</evidence>
<dbReference type="Gene3D" id="3.80.10.10">
    <property type="entry name" value="Ribonuclease Inhibitor"/>
    <property type="match status" value="1"/>
</dbReference>
<dbReference type="InterPro" id="IPR001433">
    <property type="entry name" value="OxRdtase_FAD/NAD-bd"/>
</dbReference>
<gene>
    <name evidence="18" type="ORF">F2Q70_00033020</name>
</gene>
<reference evidence="18" key="1">
    <citation type="submission" date="2019-12" db="EMBL/GenBank/DDBJ databases">
        <title>Genome sequencing and annotation of Brassica cretica.</title>
        <authorList>
            <person name="Studholme D.J."/>
            <person name="Sarris P.F."/>
        </authorList>
    </citation>
    <scope>NUCLEOTIDE SEQUENCE</scope>
    <source>
        <strain evidence="18">PFS-102/07</strain>
        <tissue evidence="18">Leaf</tissue>
    </source>
</reference>
<dbReference type="SUPFAM" id="SSF52218">
    <property type="entry name" value="Flavoproteins"/>
    <property type="match status" value="2"/>
</dbReference>
<dbReference type="InterPro" id="IPR032675">
    <property type="entry name" value="LRR_dom_sf"/>
</dbReference>
<dbReference type="InterPro" id="IPR008254">
    <property type="entry name" value="Flavodoxin/NO_synth"/>
</dbReference>
<proteinExistence type="inferred from homology"/>
<dbReference type="GO" id="GO:0005829">
    <property type="term" value="C:cytosol"/>
    <property type="evidence" value="ECO:0007669"/>
    <property type="project" value="TreeGrafter"/>
</dbReference>
<evidence type="ECO:0000259" key="16">
    <source>
        <dbReference type="PROSITE" id="PS50902"/>
    </source>
</evidence>
<dbReference type="PRINTS" id="PR00371">
    <property type="entry name" value="FPNCR"/>
</dbReference>
<evidence type="ECO:0000256" key="14">
    <source>
        <dbReference type="ARBA" id="ARBA00031267"/>
    </source>
</evidence>
<organism evidence="18">
    <name type="scientific">Brassica cretica</name>
    <name type="common">Mustard</name>
    <dbReference type="NCBI Taxonomy" id="69181"/>
    <lineage>
        <taxon>Eukaryota</taxon>
        <taxon>Viridiplantae</taxon>
        <taxon>Streptophyta</taxon>
        <taxon>Embryophyta</taxon>
        <taxon>Tracheophyta</taxon>
        <taxon>Spermatophyta</taxon>
        <taxon>Magnoliopsida</taxon>
        <taxon>eudicotyledons</taxon>
        <taxon>Gunneridae</taxon>
        <taxon>Pentapetalae</taxon>
        <taxon>rosids</taxon>
        <taxon>malvids</taxon>
        <taxon>Brassicales</taxon>
        <taxon>Brassicaceae</taxon>
        <taxon>Brassiceae</taxon>
        <taxon>Brassica</taxon>
    </lineage>
</organism>
<dbReference type="Gene3D" id="3.40.50.80">
    <property type="entry name" value="Nucleotide-binding domain of ferredoxin-NADP reductase (FNR) module"/>
    <property type="match status" value="1"/>
</dbReference>
<evidence type="ECO:0000256" key="9">
    <source>
        <dbReference type="ARBA" id="ARBA00022679"/>
    </source>
</evidence>
<dbReference type="InterPro" id="IPR039261">
    <property type="entry name" value="FNR_nucleotide-bd"/>
</dbReference>
<evidence type="ECO:0000256" key="10">
    <source>
        <dbReference type="ARBA" id="ARBA00022737"/>
    </source>
</evidence>
<sequence>MAAVDYYVSMKSDIFISASPGNMHNALLAHRAYLNLMTVNPNTILLGQVLVNKSLGWFEFEGAVLKGHKNSQGQLRLRKKTTSDRGQELKPLMIPKSLMAKDEDDDVDLGSGKERVSIFFGTQTGTAEGFAKDDYAADDDQYEEKMKKETLAFFCIATYGDGEPTDNAARFYKWFTEGNEGDIRLQQLTYGVFALGNRQYEHFNKIGIVLDEELSKKGAKRLIEVGLGDDDQSIEDDFNAWKESLWPELDKLLRDEDDTSVVTPYTAIIPEYRLVIHDPSFASEKSMDSNVANGNAAIDIHHPCRADVAVQRELHTPESDRSCIHLEFDISGTGITYETGDHVGVYAENHAEIVEEAGKLLGHSLDLVFSVHTDKEDGSPRGSSLPPPFPGPCTLGTALAKYADLLSPPRKSALVALAAYATEPSEAEKLKHLTSPDGKDEYSQWIVASQRSLLEVMSAFPSAKAPLGVFFAAIAPRLQPRYYSISSSPRLAPNRVHVTCALDDYAADDDQYEEKMKKETLAFFCIATYGDGEPTDNAARFYKWFTEGNEGDIRLQQLTYGVFALGNRQYEHFNKIGIVLDEELSKKGAKRLIDVGLGDDDQSIEDDFNAWKESLWPELDKLLRDEDDTSVVTPYTAVIPEYRLVIHDSSFESEKSMDSNVANGNTAIDIHHPCRANVAVQRELHTPESDRSCIHLEFDISGTGITYETGDHVGVYAENHAEIVEEAGKLLGHSLDLVFSVHTDKEDGSPRGSSLPPPFPGPCTLGTALAKYADLLSPPRKSALVALAAYATEPSEAEKLKHLTSPDGKDEYSQWIVASQRSLLEVMSAFPSAKAPLGVFFAAIAPRLQPRYYSISSSPRLAPNRVHVTCALVYGPTPTGRIHKGLCSTWMKNAVPAEKSSECSGAPIFIRASNFKLPSNPSVPIVMVGPGTGLAPFRGFLQERMALKEDGAELGPSLLFFGCRNRRMDFIYEDELNNFVDQGVISELIVAFSREGAQKEYVQHKMIEKEGVSSSEAEAIVKKLQTEGRYLRDTGINSRLNKPLSLSIEAATTLASLINAGEEMHGRPRKAYKPEEEAASAAKAVKLRSLQNQFMSNHHAKIYTKEAIDLSTKLLEINPEAYTAWNYRKLAVEDTLSREESNQDLVKSVLDEELKVVESALRQNFKSYGAWHHRKWVLSKGHSSVGNELRLLDKFQTLDSRNFHAWNYRRFVVELTNRSKEDELKYTEDMISKDFSNYSAWHNRSVLLSSLLAKAEGFMPNEKIPDEYQLVHDAIFTDEDDQSGWFYHLWLLDQTVNVETPLLTSSWPSHGSCINLSGGAGCLNDSSSSKLTTSCSESGSFPLILYFNQAVGGVSSSTVTVDSELSEDLVWEPVSNKNSRVSSVWVARLKYMSSEPCFPKEYTVKVRIGNSPGIVSSRGCNFSTPYEFVFTAHVHDTVREDSQEVVVSWTDGFDIWDAQSKDLNFLVNLDQQMGLKWRQEAIEKEIELFRALSDSKIGKLTLARLLMAKAMISENGVKGVHYEEILELYNDLMVLDSSHYHYYKDEHSVALLHKVTSSTESLSRHLFRYRDMNNSVCLRLNNLSLSRIASVEKLLFVQMLDLSHNELHSTEGLEAMQLLSCLNLSHNRIRSFSALDSLRHLKQLRVLDVSHNNIGEHSVDTTRYLCSSPLSNSEWTEDEVGRQMTSLVTKYWDAYFVLRDLNLKQLDIAGNMIAGDEFYTLVPQVVPTLVWLNGHRVRS</sequence>
<keyword evidence="6" id="KW-0637">Prenyltransferase</keyword>
<evidence type="ECO:0000256" key="12">
    <source>
        <dbReference type="ARBA" id="ARBA00022857"/>
    </source>
</evidence>
<dbReference type="InterPro" id="IPR023173">
    <property type="entry name" value="NADPH_Cyt_P450_Rdtase_alpha"/>
</dbReference>
<dbReference type="InterPro" id="IPR003097">
    <property type="entry name" value="CysJ-like_FAD-binding"/>
</dbReference>
<keyword evidence="11" id="KW-0274">FAD</keyword>
<comment type="cofactor">
    <cofactor evidence="1">
        <name>FMN</name>
        <dbReference type="ChEBI" id="CHEBI:58210"/>
    </cofactor>
</comment>
<dbReference type="InterPro" id="IPR002088">
    <property type="entry name" value="Prenyl_trans_a"/>
</dbReference>
<dbReference type="InterPro" id="IPR029039">
    <property type="entry name" value="Flavoprotein-like_sf"/>
</dbReference>
<dbReference type="Pfam" id="PF00258">
    <property type="entry name" value="Flavodoxin_1"/>
    <property type="match status" value="1"/>
</dbReference>
<dbReference type="PANTHER" id="PTHR19384:SF111">
    <property type="entry name" value="NADPH--CYTOCHROME P450 REDUCTASE 1"/>
    <property type="match status" value="1"/>
</dbReference>
<dbReference type="CDD" id="cd06204">
    <property type="entry name" value="CYPOR"/>
    <property type="match status" value="1"/>
</dbReference>
<dbReference type="Gene3D" id="3.40.50.360">
    <property type="match status" value="2"/>
</dbReference>
<dbReference type="Pfam" id="PF00175">
    <property type="entry name" value="NAD_binding_1"/>
    <property type="match status" value="1"/>
</dbReference>
<comment type="caution">
    <text evidence="18">The sequence shown here is derived from an EMBL/GenBank/DDBJ whole genome shotgun (WGS) entry which is preliminary data.</text>
</comment>
<keyword evidence="9" id="KW-0808">Transferase</keyword>
<evidence type="ECO:0000256" key="5">
    <source>
        <dbReference type="ARBA" id="ARBA00014772"/>
    </source>
</evidence>
<keyword evidence="7" id="KW-0285">Flavoprotein</keyword>
<evidence type="ECO:0000256" key="7">
    <source>
        <dbReference type="ARBA" id="ARBA00022630"/>
    </source>
</evidence>
<dbReference type="GO" id="GO:0003958">
    <property type="term" value="F:NADPH-hemoprotein reductase activity"/>
    <property type="evidence" value="ECO:0007669"/>
    <property type="project" value="TreeGrafter"/>
</dbReference>
<dbReference type="Pfam" id="PF00667">
    <property type="entry name" value="FAD_binding_1"/>
    <property type="match status" value="2"/>
</dbReference>
<dbReference type="PROSITE" id="PS51450">
    <property type="entry name" value="LRR"/>
    <property type="match status" value="1"/>
</dbReference>
<dbReference type="GO" id="GO:0004663">
    <property type="term" value="F:Rab geranylgeranyltransferase activity"/>
    <property type="evidence" value="ECO:0007669"/>
    <property type="project" value="UniProtKB-EC"/>
</dbReference>
<evidence type="ECO:0000313" key="18">
    <source>
        <dbReference type="EMBL" id="KAF2533561.1"/>
    </source>
</evidence>
<evidence type="ECO:0000256" key="6">
    <source>
        <dbReference type="ARBA" id="ARBA00022602"/>
    </source>
</evidence>
<dbReference type="Pfam" id="PF01239">
    <property type="entry name" value="PPTA"/>
    <property type="match status" value="5"/>
</dbReference>
<dbReference type="SUPFAM" id="SSF48439">
    <property type="entry name" value="Protein prenylyltransferase"/>
    <property type="match status" value="1"/>
</dbReference>
<dbReference type="PROSITE" id="PS51147">
    <property type="entry name" value="PFTA"/>
    <property type="match status" value="5"/>
</dbReference>
<keyword evidence="13" id="KW-0560">Oxidoreductase</keyword>
<dbReference type="EC" id="2.5.1.60" evidence="4"/>
<evidence type="ECO:0000256" key="8">
    <source>
        <dbReference type="ARBA" id="ARBA00022643"/>
    </source>
</evidence>
<evidence type="ECO:0000256" key="4">
    <source>
        <dbReference type="ARBA" id="ARBA00012656"/>
    </source>
</evidence>
<dbReference type="PROSITE" id="PS51384">
    <property type="entry name" value="FAD_FR"/>
    <property type="match status" value="2"/>
</dbReference>
<dbReference type="FunFam" id="1.20.990.10:FF:000003">
    <property type="entry name" value="NADPH--cytochrome P450 reductase"/>
    <property type="match status" value="2"/>
</dbReference>
<keyword evidence="12" id="KW-0521">NADP</keyword>
<comment type="cofactor">
    <cofactor evidence="2">
        <name>FAD</name>
        <dbReference type="ChEBI" id="CHEBI:57692"/>
    </cofactor>
</comment>
<accession>A0A8S9FK57</accession>
<evidence type="ECO:0000256" key="1">
    <source>
        <dbReference type="ARBA" id="ARBA00001917"/>
    </source>
</evidence>
<dbReference type="InterPro" id="IPR001094">
    <property type="entry name" value="Flavdoxin-like"/>
</dbReference>
<protein>
    <recommendedName>
        <fullName evidence="5">Geranylgeranyl transferase type-2 subunit alpha</fullName>
        <ecNumber evidence="4">2.5.1.60</ecNumber>
    </recommendedName>
    <alternativeName>
        <fullName evidence="14">Geranylgeranyl transferase type II subunit alpha</fullName>
    </alternativeName>
</protein>
<evidence type="ECO:0000256" key="13">
    <source>
        <dbReference type="ARBA" id="ARBA00023002"/>
    </source>
</evidence>
<keyword evidence="10" id="KW-0677">Repeat</keyword>